<dbReference type="EMBL" id="AMRK01000004">
    <property type="protein sequence ID" value="EKE71865.1"/>
    <property type="molecule type" value="Genomic_DNA"/>
</dbReference>
<gene>
    <name evidence="1" type="ORF">B30_08853</name>
</gene>
<organism evidence="1 2">
    <name type="scientific">Celeribacter baekdonensis B30</name>
    <dbReference type="NCBI Taxonomy" id="1208323"/>
    <lineage>
        <taxon>Bacteria</taxon>
        <taxon>Pseudomonadati</taxon>
        <taxon>Pseudomonadota</taxon>
        <taxon>Alphaproteobacteria</taxon>
        <taxon>Rhodobacterales</taxon>
        <taxon>Roseobacteraceae</taxon>
        <taxon>Celeribacter</taxon>
    </lineage>
</organism>
<comment type="caution">
    <text evidence="1">The sequence shown here is derived from an EMBL/GenBank/DDBJ whole genome shotgun (WGS) entry which is preliminary data.</text>
</comment>
<evidence type="ECO:0000313" key="1">
    <source>
        <dbReference type="EMBL" id="EKE71865.1"/>
    </source>
</evidence>
<dbReference type="PATRIC" id="fig|1208323.3.peg.1832"/>
<protein>
    <recommendedName>
        <fullName evidence="3">Helix-turn-helix domain-containing protein</fullName>
    </recommendedName>
</protein>
<evidence type="ECO:0000313" key="2">
    <source>
        <dbReference type="Proteomes" id="UP000006762"/>
    </source>
</evidence>
<dbReference type="AlphaFoldDB" id="K2K2Z5"/>
<proteinExistence type="predicted"/>
<dbReference type="Proteomes" id="UP000006762">
    <property type="component" value="Unassembled WGS sequence"/>
</dbReference>
<evidence type="ECO:0008006" key="3">
    <source>
        <dbReference type="Google" id="ProtNLM"/>
    </source>
</evidence>
<sequence>MGLLRGKTGLAGAIVHLDALKNAMQAISFSGLTYREMSRKLRVSSPTLRYLLDQGFLTTYKGQNPATLNETEIIPQVSIDAFLQQYVTPGRRAEAAGPSHFRSASKFLRSSIKSNK</sequence>
<reference evidence="1 2" key="1">
    <citation type="submission" date="2012-09" db="EMBL/GenBank/DDBJ databases">
        <title>Celeribacter baekdonensis B30 Genome Sequencing.</title>
        <authorList>
            <person name="Wang W."/>
        </authorList>
    </citation>
    <scope>NUCLEOTIDE SEQUENCE [LARGE SCALE GENOMIC DNA]</scope>
    <source>
        <strain evidence="1 2">B30</strain>
    </source>
</reference>
<dbReference type="OrthoDB" id="5347938at2"/>
<name>K2K2Z5_9RHOB</name>
<dbReference type="RefSeq" id="WP_009571710.1">
    <property type="nucleotide sequence ID" value="NZ_AMRK01000004.1"/>
</dbReference>
<keyword evidence="2" id="KW-1185">Reference proteome</keyword>
<accession>K2K2Z5</accession>